<sequence length="124" mass="13837">MLLVNNGKPLCQIPRLPHTLVFTFKQLNSFFPPSHLKLMTSQNPGVHRGPMGPPFGDDLDWSPRVIGAIDMNTELMVEKLLNQREREKEEQQRSEPKVFSLIPPAPAKSTTDGLSDAAQDPGHL</sequence>
<proteinExistence type="predicted"/>
<organism evidence="2 3">
    <name type="scientific">Batrachochytrium salamandrivorans</name>
    <dbReference type="NCBI Taxonomy" id="1357716"/>
    <lineage>
        <taxon>Eukaryota</taxon>
        <taxon>Fungi</taxon>
        <taxon>Fungi incertae sedis</taxon>
        <taxon>Chytridiomycota</taxon>
        <taxon>Chytridiomycota incertae sedis</taxon>
        <taxon>Chytridiomycetes</taxon>
        <taxon>Rhizophydiales</taxon>
        <taxon>Rhizophydiales incertae sedis</taxon>
        <taxon>Batrachochytrium</taxon>
    </lineage>
</organism>
<accession>A0ABQ8FNS6</accession>
<protein>
    <submittedName>
        <fullName evidence="2">Uncharacterized protein</fullName>
    </submittedName>
</protein>
<reference evidence="2 3" key="1">
    <citation type="submission" date="2021-02" db="EMBL/GenBank/DDBJ databases">
        <title>Variation within the Batrachochytrium salamandrivorans European outbreak.</title>
        <authorList>
            <person name="Kelly M."/>
            <person name="Pasmans F."/>
            <person name="Shea T.P."/>
            <person name="Munoz J.F."/>
            <person name="Carranza S."/>
            <person name="Cuomo C.A."/>
            <person name="Martel A."/>
        </authorList>
    </citation>
    <scope>NUCLEOTIDE SEQUENCE [LARGE SCALE GENOMIC DNA]</scope>
    <source>
        <strain evidence="2 3">AMFP18/2</strain>
    </source>
</reference>
<name>A0ABQ8FNS6_9FUNG</name>
<gene>
    <name evidence="2" type="ORF">BASA50_001827</name>
</gene>
<dbReference type="EMBL" id="JAFCIX010000017">
    <property type="protein sequence ID" value="KAH6601149.1"/>
    <property type="molecule type" value="Genomic_DNA"/>
</dbReference>
<evidence type="ECO:0000313" key="3">
    <source>
        <dbReference type="Proteomes" id="UP001648503"/>
    </source>
</evidence>
<keyword evidence="3" id="KW-1185">Reference proteome</keyword>
<comment type="caution">
    <text evidence="2">The sequence shown here is derived from an EMBL/GenBank/DDBJ whole genome shotgun (WGS) entry which is preliminary data.</text>
</comment>
<dbReference type="Proteomes" id="UP001648503">
    <property type="component" value="Unassembled WGS sequence"/>
</dbReference>
<evidence type="ECO:0000313" key="2">
    <source>
        <dbReference type="EMBL" id="KAH6601149.1"/>
    </source>
</evidence>
<evidence type="ECO:0000256" key="1">
    <source>
        <dbReference type="SAM" id="MobiDB-lite"/>
    </source>
</evidence>
<feature type="region of interest" description="Disordered" evidence="1">
    <location>
        <begin position="83"/>
        <end position="124"/>
    </location>
</feature>
<feature type="compositionally biased region" description="Basic and acidic residues" evidence="1">
    <location>
        <begin position="83"/>
        <end position="96"/>
    </location>
</feature>